<dbReference type="InterPro" id="IPR009339">
    <property type="entry name" value="DUF998"/>
</dbReference>
<dbReference type="Proteomes" id="UP001500888">
    <property type="component" value="Unassembled WGS sequence"/>
</dbReference>
<evidence type="ECO:0000313" key="2">
    <source>
        <dbReference type="EMBL" id="GAA3813997.1"/>
    </source>
</evidence>
<dbReference type="Pfam" id="PF06197">
    <property type="entry name" value="DUF998"/>
    <property type="match status" value="1"/>
</dbReference>
<keyword evidence="1" id="KW-0812">Transmembrane</keyword>
<feature type="transmembrane region" description="Helical" evidence="1">
    <location>
        <begin position="63"/>
        <end position="85"/>
    </location>
</feature>
<keyword evidence="1" id="KW-0472">Membrane</keyword>
<proteinExistence type="predicted"/>
<keyword evidence="1" id="KW-1133">Transmembrane helix</keyword>
<evidence type="ECO:0000256" key="1">
    <source>
        <dbReference type="SAM" id="Phobius"/>
    </source>
</evidence>
<accession>A0ABP7IAZ9</accession>
<name>A0ABP7IAZ9_9ACTN</name>
<protein>
    <recommendedName>
        <fullName evidence="4">DUF998 domain-containing protein</fullName>
    </recommendedName>
</protein>
<keyword evidence="3" id="KW-1185">Reference proteome</keyword>
<evidence type="ECO:0008006" key="4">
    <source>
        <dbReference type="Google" id="ProtNLM"/>
    </source>
</evidence>
<reference evidence="3" key="1">
    <citation type="journal article" date="2019" name="Int. J. Syst. Evol. Microbiol.">
        <title>The Global Catalogue of Microorganisms (GCM) 10K type strain sequencing project: providing services to taxonomists for standard genome sequencing and annotation.</title>
        <authorList>
            <consortium name="The Broad Institute Genomics Platform"/>
            <consortium name="The Broad Institute Genome Sequencing Center for Infectious Disease"/>
            <person name="Wu L."/>
            <person name="Ma J."/>
        </authorList>
    </citation>
    <scope>NUCLEOTIDE SEQUENCE [LARGE SCALE GENOMIC DNA]</scope>
    <source>
        <strain evidence="3">JCM 16908</strain>
    </source>
</reference>
<comment type="caution">
    <text evidence="2">The sequence shown here is derived from an EMBL/GenBank/DDBJ whole genome shotgun (WGS) entry which is preliminary data.</text>
</comment>
<dbReference type="RefSeq" id="WP_344941522.1">
    <property type="nucleotide sequence ID" value="NZ_BAAAZR010000008.1"/>
</dbReference>
<dbReference type="EMBL" id="BAAAZR010000008">
    <property type="protein sequence ID" value="GAA3813997.1"/>
    <property type="molecule type" value="Genomic_DNA"/>
</dbReference>
<feature type="transmembrane region" description="Helical" evidence="1">
    <location>
        <begin position="97"/>
        <end position="117"/>
    </location>
</feature>
<sequence>MVQRSVSPEASTRTRPTTPTTGLLACGVVAGPLFLGVWLIQALTRDGFDLTYHPLSLLSLGGLGWIQITSFVVAGLLNVAFAAGLRRVLHTGRGGTWGPLLIALSGVGLVMAGVFTADPGAGFPPGAPIGAPTHISWHGVLHEVGFMVTSVSWIASCYVLARRFAEFAFTMALAVRLLRATARRLP</sequence>
<evidence type="ECO:0000313" key="3">
    <source>
        <dbReference type="Proteomes" id="UP001500888"/>
    </source>
</evidence>
<dbReference type="PROSITE" id="PS51257">
    <property type="entry name" value="PROKAR_LIPOPROTEIN"/>
    <property type="match status" value="1"/>
</dbReference>
<feature type="transmembrane region" description="Helical" evidence="1">
    <location>
        <begin position="21"/>
        <end position="43"/>
    </location>
</feature>
<organism evidence="2 3">
    <name type="scientific">Sphaerisporangium flaviroseum</name>
    <dbReference type="NCBI Taxonomy" id="509199"/>
    <lineage>
        <taxon>Bacteria</taxon>
        <taxon>Bacillati</taxon>
        <taxon>Actinomycetota</taxon>
        <taxon>Actinomycetes</taxon>
        <taxon>Streptosporangiales</taxon>
        <taxon>Streptosporangiaceae</taxon>
        <taxon>Sphaerisporangium</taxon>
    </lineage>
</organism>
<feature type="transmembrane region" description="Helical" evidence="1">
    <location>
        <begin position="137"/>
        <end position="161"/>
    </location>
</feature>
<gene>
    <name evidence="2" type="ORF">GCM10022226_38500</name>
</gene>